<organism evidence="9 10">
    <name type="scientific">Rathayibacter caricis DSM 15933</name>
    <dbReference type="NCBI Taxonomy" id="1328867"/>
    <lineage>
        <taxon>Bacteria</taxon>
        <taxon>Bacillati</taxon>
        <taxon>Actinomycetota</taxon>
        <taxon>Actinomycetes</taxon>
        <taxon>Micrococcales</taxon>
        <taxon>Microbacteriaceae</taxon>
        <taxon>Rathayibacter</taxon>
    </lineage>
</organism>
<comment type="subcellular location">
    <subcellularLocation>
        <location evidence="1 7">Cell membrane</location>
        <topology evidence="1 7">Multi-pass membrane protein</topology>
    </subcellularLocation>
</comment>
<evidence type="ECO:0000259" key="8">
    <source>
        <dbReference type="PROSITE" id="PS50928"/>
    </source>
</evidence>
<evidence type="ECO:0000256" key="4">
    <source>
        <dbReference type="ARBA" id="ARBA00022692"/>
    </source>
</evidence>
<feature type="transmembrane region" description="Helical" evidence="7">
    <location>
        <begin position="125"/>
        <end position="145"/>
    </location>
</feature>
<dbReference type="PANTHER" id="PTHR30151">
    <property type="entry name" value="ALKANE SULFONATE ABC TRANSPORTER-RELATED, MEMBRANE SUBUNIT"/>
    <property type="match status" value="1"/>
</dbReference>
<evidence type="ECO:0000256" key="5">
    <source>
        <dbReference type="ARBA" id="ARBA00022989"/>
    </source>
</evidence>
<dbReference type="GO" id="GO:0005886">
    <property type="term" value="C:plasma membrane"/>
    <property type="evidence" value="ECO:0007669"/>
    <property type="project" value="UniProtKB-SubCell"/>
</dbReference>
<keyword evidence="6 7" id="KW-0472">Membrane</keyword>
<keyword evidence="2 7" id="KW-0813">Transport</keyword>
<feature type="transmembrane region" description="Helical" evidence="7">
    <location>
        <begin position="36"/>
        <end position="58"/>
    </location>
</feature>
<keyword evidence="5 7" id="KW-1133">Transmembrane helix</keyword>
<evidence type="ECO:0000256" key="3">
    <source>
        <dbReference type="ARBA" id="ARBA00022475"/>
    </source>
</evidence>
<keyword evidence="3" id="KW-1003">Cell membrane</keyword>
<feature type="transmembrane region" description="Helical" evidence="7">
    <location>
        <begin position="151"/>
        <end position="172"/>
    </location>
</feature>
<proteinExistence type="inferred from homology"/>
<dbReference type="PROSITE" id="PS50928">
    <property type="entry name" value="ABC_TM1"/>
    <property type="match status" value="1"/>
</dbReference>
<dbReference type="CDD" id="cd06261">
    <property type="entry name" value="TM_PBP2"/>
    <property type="match status" value="1"/>
</dbReference>
<dbReference type="PANTHER" id="PTHR30151:SF41">
    <property type="entry name" value="ABC TRANSPORTER PERMEASE PROTEIN"/>
    <property type="match status" value="1"/>
</dbReference>
<dbReference type="EMBL" id="PZPL01000001">
    <property type="protein sequence ID" value="PTL72287.1"/>
    <property type="molecule type" value="Genomic_DNA"/>
</dbReference>
<evidence type="ECO:0000313" key="10">
    <source>
        <dbReference type="Proteomes" id="UP000241085"/>
    </source>
</evidence>
<evidence type="ECO:0000256" key="1">
    <source>
        <dbReference type="ARBA" id="ARBA00004651"/>
    </source>
</evidence>
<sequence>MVGGAGRDRGLARGLPRLRAAAAPGRREVLVIRPALRGLVHLWPVLLVLVAWDLWVVLNGYTATVAPRPWPVVGDVVLGVVDYLPSVGYTLGVALVGLVGGTAIGFAAAVLVWSSTAVAGVVTPAALIIRSVPITAMIPIIARIVGYGDPAVITSTVLICFFPAFVFTLSGLTSIPSAGRDLFAVLGAGKVQVLRRLGVLHALPQLMVSVRITAPTAVLGAMLAEFLMGAHGLGALFSESRSYMDMERSWGVALVATVLSVLVFLAARGLERRVVARVG</sequence>
<dbReference type="AlphaFoldDB" id="A0A2T4URX7"/>
<dbReference type="SUPFAM" id="SSF161098">
    <property type="entry name" value="MetI-like"/>
    <property type="match status" value="1"/>
</dbReference>
<name>A0A2T4URX7_9MICO</name>
<comment type="similarity">
    <text evidence="7">Belongs to the binding-protein-dependent transport system permease family.</text>
</comment>
<dbReference type="Gene3D" id="1.10.3720.10">
    <property type="entry name" value="MetI-like"/>
    <property type="match status" value="1"/>
</dbReference>
<dbReference type="InterPro" id="IPR000515">
    <property type="entry name" value="MetI-like"/>
</dbReference>
<feature type="transmembrane region" description="Helical" evidence="7">
    <location>
        <begin position="87"/>
        <end position="113"/>
    </location>
</feature>
<evidence type="ECO:0000313" key="9">
    <source>
        <dbReference type="EMBL" id="PTL72287.1"/>
    </source>
</evidence>
<evidence type="ECO:0000256" key="7">
    <source>
        <dbReference type="RuleBase" id="RU363032"/>
    </source>
</evidence>
<evidence type="ECO:0000256" key="2">
    <source>
        <dbReference type="ARBA" id="ARBA00022448"/>
    </source>
</evidence>
<dbReference type="InterPro" id="IPR035906">
    <property type="entry name" value="MetI-like_sf"/>
</dbReference>
<accession>A0A2T4URX7</accession>
<feature type="transmembrane region" description="Helical" evidence="7">
    <location>
        <begin position="217"/>
        <end position="237"/>
    </location>
</feature>
<dbReference type="Proteomes" id="UP000241085">
    <property type="component" value="Unassembled WGS sequence"/>
</dbReference>
<feature type="domain" description="ABC transmembrane type-1" evidence="8">
    <location>
        <begin position="87"/>
        <end position="271"/>
    </location>
</feature>
<keyword evidence="4 7" id="KW-0812">Transmembrane</keyword>
<dbReference type="Pfam" id="PF00528">
    <property type="entry name" value="BPD_transp_1"/>
    <property type="match status" value="1"/>
</dbReference>
<reference evidence="9 10" key="1">
    <citation type="submission" date="2018-03" db="EMBL/GenBank/DDBJ databases">
        <title>Bacteriophage NCPPB3778 and a type I-E CRISPR drive the evolution of the US Biological Select Agent, Rathayibacter toxicus.</title>
        <authorList>
            <person name="Davis E.W.II."/>
            <person name="Tabima J.F."/>
            <person name="Weisberg A.J."/>
            <person name="Dantas Lopes L."/>
            <person name="Wiseman M.S."/>
            <person name="Wiseman M.S."/>
            <person name="Pupko T."/>
            <person name="Belcher M.S."/>
            <person name="Sechler A.J."/>
            <person name="Tancos M.A."/>
            <person name="Schroeder B.K."/>
            <person name="Murray T.D."/>
            <person name="Luster D.G."/>
            <person name="Schneider W.L."/>
            <person name="Rogers E."/>
            <person name="Andreote F.D."/>
            <person name="Grunwald N.J."/>
            <person name="Putnam M.L."/>
            <person name="Chang J.H."/>
        </authorList>
    </citation>
    <scope>NUCLEOTIDE SEQUENCE [LARGE SCALE GENOMIC DNA]</scope>
    <source>
        <strain evidence="9 10">DSM 15933</strain>
    </source>
</reference>
<gene>
    <name evidence="9" type="ORF">C1I63_05125</name>
</gene>
<comment type="caution">
    <text evidence="9">The sequence shown here is derived from an EMBL/GenBank/DDBJ whole genome shotgun (WGS) entry which is preliminary data.</text>
</comment>
<keyword evidence="10" id="KW-1185">Reference proteome</keyword>
<protein>
    <submittedName>
        <fullName evidence="9">ABC transporter</fullName>
    </submittedName>
</protein>
<dbReference type="GO" id="GO:0055085">
    <property type="term" value="P:transmembrane transport"/>
    <property type="evidence" value="ECO:0007669"/>
    <property type="project" value="InterPro"/>
</dbReference>
<evidence type="ECO:0000256" key="6">
    <source>
        <dbReference type="ARBA" id="ARBA00023136"/>
    </source>
</evidence>
<feature type="transmembrane region" description="Helical" evidence="7">
    <location>
        <begin position="249"/>
        <end position="267"/>
    </location>
</feature>